<evidence type="ECO:0000313" key="2">
    <source>
        <dbReference type="Proteomes" id="UP000031549"/>
    </source>
</evidence>
<dbReference type="RefSeq" id="WP_039754305.1">
    <property type="nucleotide sequence ID" value="NZ_JTCM02000149.1"/>
</dbReference>
<proteinExistence type="predicted"/>
<organism evidence="1 2">
    <name type="scientific">Hassallia byssoidea VB512170</name>
    <dbReference type="NCBI Taxonomy" id="1304833"/>
    <lineage>
        <taxon>Bacteria</taxon>
        <taxon>Bacillati</taxon>
        <taxon>Cyanobacteriota</taxon>
        <taxon>Cyanophyceae</taxon>
        <taxon>Nostocales</taxon>
        <taxon>Tolypothrichaceae</taxon>
        <taxon>Hassallia</taxon>
    </lineage>
</organism>
<name>A0A846HJK2_9CYAN</name>
<sequence>MPTTPLSVRVPDELLEILDAKAEELECSRTDYVLAILAESAGITLQPRTTVDTFVDKRLQMLEERIAVLEEQSQSNVSLSAKKLASRLGVSYQSIYNHRDDLIDWSREQDPDGWAWRWDGENYRPVG</sequence>
<comment type="caution">
    <text evidence="1">The sequence shown here is derived from an EMBL/GenBank/DDBJ whole genome shotgun (WGS) entry which is preliminary data.</text>
</comment>
<dbReference type="AlphaFoldDB" id="A0A846HJK2"/>
<dbReference type="Proteomes" id="UP000031549">
    <property type="component" value="Unassembled WGS sequence"/>
</dbReference>
<gene>
    <name evidence="1" type="ORF">PI95_032160</name>
</gene>
<protein>
    <submittedName>
        <fullName evidence="1">Ribbon-helix-helix protein, CopG family</fullName>
    </submittedName>
</protein>
<evidence type="ECO:0000313" key="1">
    <source>
        <dbReference type="EMBL" id="NEU77029.1"/>
    </source>
</evidence>
<reference evidence="1 2" key="1">
    <citation type="journal article" date="2015" name="Genome Announc.">
        <title>Draft Genome Sequence of Cyanobacterium Hassallia byssoidea Strain VB512170, Isolated from Monuments in India.</title>
        <authorList>
            <person name="Singh D."/>
            <person name="Chandrababunaidu M.M."/>
            <person name="Panda A."/>
            <person name="Sen D."/>
            <person name="Bhattacharyya S."/>
            <person name="Adhikary S.P."/>
            <person name="Tripathy S."/>
        </authorList>
    </citation>
    <scope>NUCLEOTIDE SEQUENCE [LARGE SCALE GENOMIC DNA]</scope>
    <source>
        <strain evidence="1 2">VB512170</strain>
    </source>
</reference>
<dbReference type="EMBL" id="JTCM02000149">
    <property type="protein sequence ID" value="NEU77029.1"/>
    <property type="molecule type" value="Genomic_DNA"/>
</dbReference>
<keyword evidence="2" id="KW-1185">Reference proteome</keyword>
<accession>A0A846HJK2</accession>